<gene>
    <name evidence="13" type="ORF">SNE40_017876</name>
</gene>
<keyword evidence="3" id="KW-0812">Transmembrane</keyword>
<accession>A0AAN8JJ30</accession>
<dbReference type="InterPro" id="IPR036055">
    <property type="entry name" value="LDL_receptor-like_sf"/>
</dbReference>
<evidence type="ECO:0000256" key="11">
    <source>
        <dbReference type="SAM" id="SignalP"/>
    </source>
</evidence>
<dbReference type="PANTHER" id="PTHR24270:SF62">
    <property type="entry name" value="LOW-DENSITY LIPOPROTEIN RECEPTOR-RELATED PROTEIN 2"/>
    <property type="match status" value="1"/>
</dbReference>
<comment type="caution">
    <text evidence="13">The sequence shown here is derived from an EMBL/GenBank/DDBJ whole genome shotgun (WGS) entry which is preliminary data.</text>
</comment>
<reference evidence="13 14" key="1">
    <citation type="submission" date="2024-01" db="EMBL/GenBank/DDBJ databases">
        <title>The genome of the rayed Mediterranean limpet Patella caerulea (Linnaeus, 1758).</title>
        <authorList>
            <person name="Anh-Thu Weber A."/>
            <person name="Halstead-Nussloch G."/>
        </authorList>
    </citation>
    <scope>NUCLEOTIDE SEQUENCE [LARGE SCALE GENOMIC DNA]</scope>
    <source>
        <strain evidence="13">AATW-2023a</strain>
        <tissue evidence="13">Whole specimen</tissue>
    </source>
</reference>
<evidence type="ECO:0000256" key="1">
    <source>
        <dbReference type="ARBA" id="ARBA00004167"/>
    </source>
</evidence>
<dbReference type="GO" id="GO:0005886">
    <property type="term" value="C:plasma membrane"/>
    <property type="evidence" value="ECO:0007669"/>
    <property type="project" value="TreeGrafter"/>
</dbReference>
<dbReference type="EMBL" id="JAZGQO010000011">
    <property type="protein sequence ID" value="KAK6174638.1"/>
    <property type="molecule type" value="Genomic_DNA"/>
</dbReference>
<keyword evidence="5" id="KW-1133">Transmembrane helix</keyword>
<evidence type="ECO:0000256" key="2">
    <source>
        <dbReference type="ARBA" id="ARBA00022583"/>
    </source>
</evidence>
<comment type="subcellular location">
    <subcellularLocation>
        <location evidence="9">Membrane</location>
        <location evidence="9">Coated pit</location>
    </subcellularLocation>
    <subcellularLocation>
        <location evidence="1">Membrane</location>
        <topology evidence="1">Single-pass membrane protein</topology>
    </subcellularLocation>
</comment>
<evidence type="ECO:0000313" key="14">
    <source>
        <dbReference type="Proteomes" id="UP001347796"/>
    </source>
</evidence>
<keyword evidence="4" id="KW-0677">Repeat</keyword>
<dbReference type="SMART" id="SM00192">
    <property type="entry name" value="LDLa"/>
    <property type="match status" value="1"/>
</dbReference>
<evidence type="ECO:0000256" key="10">
    <source>
        <dbReference type="PROSITE-ProRule" id="PRU00124"/>
    </source>
</evidence>
<feature type="chain" id="PRO_5042937446" description="CUB domain-containing protein" evidence="11">
    <location>
        <begin position="24"/>
        <end position="253"/>
    </location>
</feature>
<dbReference type="Gene3D" id="4.10.400.10">
    <property type="entry name" value="Low-density Lipoprotein Receptor"/>
    <property type="match status" value="2"/>
</dbReference>
<dbReference type="InterPro" id="IPR035914">
    <property type="entry name" value="Sperma_CUB_dom_sf"/>
</dbReference>
<keyword evidence="14" id="KW-1185">Reference proteome</keyword>
<evidence type="ECO:0000256" key="3">
    <source>
        <dbReference type="ARBA" id="ARBA00022692"/>
    </source>
</evidence>
<dbReference type="SUPFAM" id="SSF49854">
    <property type="entry name" value="Spermadhesin, CUB domain"/>
    <property type="match status" value="1"/>
</dbReference>
<evidence type="ECO:0000256" key="4">
    <source>
        <dbReference type="ARBA" id="ARBA00022737"/>
    </source>
</evidence>
<keyword evidence="6" id="KW-0472">Membrane</keyword>
<organism evidence="13 14">
    <name type="scientific">Patella caerulea</name>
    <name type="common">Rayed Mediterranean limpet</name>
    <dbReference type="NCBI Taxonomy" id="87958"/>
    <lineage>
        <taxon>Eukaryota</taxon>
        <taxon>Metazoa</taxon>
        <taxon>Spiralia</taxon>
        <taxon>Lophotrochozoa</taxon>
        <taxon>Mollusca</taxon>
        <taxon>Gastropoda</taxon>
        <taxon>Patellogastropoda</taxon>
        <taxon>Patelloidea</taxon>
        <taxon>Patellidae</taxon>
        <taxon>Patella</taxon>
    </lineage>
</organism>
<dbReference type="PROSITE" id="PS50068">
    <property type="entry name" value="LDLRA_2"/>
    <property type="match status" value="1"/>
</dbReference>
<evidence type="ECO:0000256" key="7">
    <source>
        <dbReference type="ARBA" id="ARBA00023157"/>
    </source>
</evidence>
<evidence type="ECO:0000256" key="8">
    <source>
        <dbReference type="ARBA" id="ARBA00023176"/>
    </source>
</evidence>
<keyword evidence="2" id="KW-0254">Endocytosis</keyword>
<sequence>MIFKIPDVTFAVFCLLVLSSADCKHHCHHRITAHSDKIISFTDQNFNTGGKEQEYCVLEIKSRPHHLINVNLNYRPRLATAVVNCSTDYLRVGNDNSRIDHELMTSYKFCEELTQENIISRDNYLWIVLRTSNKSATFKIEARSQPKVRCKTDEFECSPIQCVSMDVLCDGIADCHNNRDEFCQKNFANNSCFHCFDGTCIRPVLPRYSEDWGKEMWYLCDEIQHCPDGTDERKGNVLFIDDDYVIKIYIMGD</sequence>
<evidence type="ECO:0000256" key="9">
    <source>
        <dbReference type="ARBA" id="ARBA00037878"/>
    </source>
</evidence>
<dbReference type="InterPro" id="IPR050685">
    <property type="entry name" value="LDLR"/>
</dbReference>
<name>A0AAN8JJ30_PATCE</name>
<comment type="caution">
    <text evidence="10">Lacks conserved residue(s) required for the propagation of feature annotation.</text>
</comment>
<dbReference type="InterPro" id="IPR002172">
    <property type="entry name" value="LDrepeatLR_classA_rpt"/>
</dbReference>
<dbReference type="CDD" id="cd00112">
    <property type="entry name" value="LDLa"/>
    <property type="match status" value="1"/>
</dbReference>
<evidence type="ECO:0000256" key="5">
    <source>
        <dbReference type="ARBA" id="ARBA00022989"/>
    </source>
</evidence>
<feature type="signal peptide" evidence="11">
    <location>
        <begin position="1"/>
        <end position="23"/>
    </location>
</feature>
<feature type="domain" description="CUB" evidence="12">
    <location>
        <begin position="27"/>
        <end position="145"/>
    </location>
</feature>
<dbReference type="PANTHER" id="PTHR24270">
    <property type="entry name" value="LOW-DENSITY LIPOPROTEIN RECEPTOR-RELATED"/>
    <property type="match status" value="1"/>
</dbReference>
<protein>
    <recommendedName>
        <fullName evidence="12">CUB domain-containing protein</fullName>
    </recommendedName>
</protein>
<dbReference type="Gene3D" id="2.60.120.290">
    <property type="entry name" value="Spermadhesin, CUB domain"/>
    <property type="match status" value="1"/>
</dbReference>
<dbReference type="GO" id="GO:0006897">
    <property type="term" value="P:endocytosis"/>
    <property type="evidence" value="ECO:0007669"/>
    <property type="project" value="UniProtKB-KW"/>
</dbReference>
<feature type="disulfide bond" evidence="10">
    <location>
        <begin position="157"/>
        <end position="175"/>
    </location>
</feature>
<proteinExistence type="predicted"/>
<dbReference type="Pfam" id="PF00057">
    <property type="entry name" value="Ldl_recept_a"/>
    <property type="match status" value="1"/>
</dbReference>
<keyword evidence="7 10" id="KW-1015">Disulfide bond</keyword>
<dbReference type="InterPro" id="IPR000859">
    <property type="entry name" value="CUB_dom"/>
</dbReference>
<dbReference type="PROSITE" id="PS01180">
    <property type="entry name" value="CUB"/>
    <property type="match status" value="1"/>
</dbReference>
<keyword evidence="8" id="KW-0168">Coated pit</keyword>
<keyword evidence="11" id="KW-0732">Signal</keyword>
<evidence type="ECO:0000313" key="13">
    <source>
        <dbReference type="EMBL" id="KAK6174638.1"/>
    </source>
</evidence>
<dbReference type="GO" id="GO:0005905">
    <property type="term" value="C:clathrin-coated pit"/>
    <property type="evidence" value="ECO:0007669"/>
    <property type="project" value="UniProtKB-KW"/>
</dbReference>
<evidence type="ECO:0000259" key="12">
    <source>
        <dbReference type="PROSITE" id="PS01180"/>
    </source>
</evidence>
<dbReference type="Pfam" id="PF00431">
    <property type="entry name" value="CUB"/>
    <property type="match status" value="1"/>
</dbReference>
<evidence type="ECO:0000256" key="6">
    <source>
        <dbReference type="ARBA" id="ARBA00023136"/>
    </source>
</evidence>
<dbReference type="AlphaFoldDB" id="A0AAN8JJ30"/>
<dbReference type="Proteomes" id="UP001347796">
    <property type="component" value="Unassembled WGS sequence"/>
</dbReference>
<dbReference type="SUPFAM" id="SSF57424">
    <property type="entry name" value="LDL receptor-like module"/>
    <property type="match status" value="1"/>
</dbReference>
<feature type="disulfide bond" evidence="10">
    <location>
        <begin position="150"/>
        <end position="162"/>
    </location>
</feature>